<keyword evidence="6" id="KW-1185">Reference proteome</keyword>
<evidence type="ECO:0000256" key="1">
    <source>
        <dbReference type="ARBA" id="ARBA00022737"/>
    </source>
</evidence>
<dbReference type="Proteomes" id="UP000688137">
    <property type="component" value="Unassembled WGS sequence"/>
</dbReference>
<dbReference type="AlphaFoldDB" id="A0A8S1JUF8"/>
<evidence type="ECO:0000259" key="4">
    <source>
        <dbReference type="PROSITE" id="PS50222"/>
    </source>
</evidence>
<dbReference type="InterPro" id="IPR002048">
    <property type="entry name" value="EF_hand_dom"/>
</dbReference>
<evidence type="ECO:0000313" key="5">
    <source>
        <dbReference type="EMBL" id="CAD8045229.1"/>
    </source>
</evidence>
<dbReference type="OMA" id="CANDFNI"/>
<dbReference type="SMART" id="SM00054">
    <property type="entry name" value="EFh"/>
    <property type="match status" value="4"/>
</dbReference>
<dbReference type="PROSITE" id="PS50222">
    <property type="entry name" value="EF_HAND_2"/>
    <property type="match status" value="3"/>
</dbReference>
<protein>
    <recommendedName>
        <fullName evidence="4">EF-hand domain-containing protein</fullName>
    </recommendedName>
</protein>
<dbReference type="InterPro" id="IPR018247">
    <property type="entry name" value="EF_Hand_1_Ca_BS"/>
</dbReference>
<dbReference type="InterPro" id="IPR050145">
    <property type="entry name" value="Centrin_CML-like"/>
</dbReference>
<dbReference type="PANTHER" id="PTHR23050">
    <property type="entry name" value="CALCIUM BINDING PROTEIN"/>
    <property type="match status" value="1"/>
</dbReference>
<feature type="compositionally biased region" description="Pro residues" evidence="3">
    <location>
        <begin position="18"/>
        <end position="28"/>
    </location>
</feature>
<dbReference type="EMBL" id="CAJJDM010000006">
    <property type="protein sequence ID" value="CAD8045229.1"/>
    <property type="molecule type" value="Genomic_DNA"/>
</dbReference>
<comment type="caution">
    <text evidence="5">The sequence shown here is derived from an EMBL/GenBank/DDBJ whole genome shotgun (WGS) entry which is preliminary data.</text>
</comment>
<reference evidence="5" key="1">
    <citation type="submission" date="2021-01" db="EMBL/GenBank/DDBJ databases">
        <authorList>
            <consortium name="Genoscope - CEA"/>
            <person name="William W."/>
        </authorList>
    </citation>
    <scope>NUCLEOTIDE SEQUENCE</scope>
</reference>
<feature type="domain" description="EF-hand" evidence="4">
    <location>
        <begin position="122"/>
        <end position="157"/>
    </location>
</feature>
<evidence type="ECO:0000313" key="6">
    <source>
        <dbReference type="Proteomes" id="UP000688137"/>
    </source>
</evidence>
<sequence length="194" mass="22522">MRSNPRQQSKKESKNVQQPPPPPPPPQKPVQEDKQFNPDIYVRQNLSRDEVIELKKAFDLFDDDGSGTIDPSELKGAFEELGLRAQNKMIYQVLGEIDQDNQGGFSFDNFIKLATAKQNLKETRSSLMRTFNLFDLNREGRITWDELKRVSVDLGDDLNDEEIKKIFRKADLDDDGFVTFENFYNMMTGRVYYD</sequence>
<organism evidence="5 6">
    <name type="scientific">Paramecium primaurelia</name>
    <dbReference type="NCBI Taxonomy" id="5886"/>
    <lineage>
        <taxon>Eukaryota</taxon>
        <taxon>Sar</taxon>
        <taxon>Alveolata</taxon>
        <taxon>Ciliophora</taxon>
        <taxon>Intramacronucleata</taxon>
        <taxon>Oligohymenophorea</taxon>
        <taxon>Peniculida</taxon>
        <taxon>Parameciidae</taxon>
        <taxon>Paramecium</taxon>
    </lineage>
</organism>
<keyword evidence="1" id="KW-0677">Repeat</keyword>
<dbReference type="Pfam" id="PF13499">
    <property type="entry name" value="EF-hand_7"/>
    <property type="match status" value="2"/>
</dbReference>
<proteinExistence type="predicted"/>
<accession>A0A8S1JUF8</accession>
<evidence type="ECO:0000256" key="3">
    <source>
        <dbReference type="SAM" id="MobiDB-lite"/>
    </source>
</evidence>
<evidence type="ECO:0000256" key="2">
    <source>
        <dbReference type="ARBA" id="ARBA00022837"/>
    </source>
</evidence>
<feature type="domain" description="EF-hand" evidence="4">
    <location>
        <begin position="158"/>
        <end position="193"/>
    </location>
</feature>
<name>A0A8S1JUF8_PARPR</name>
<dbReference type="PROSITE" id="PS00018">
    <property type="entry name" value="EF_HAND_1"/>
    <property type="match status" value="2"/>
</dbReference>
<feature type="region of interest" description="Disordered" evidence="3">
    <location>
        <begin position="1"/>
        <end position="38"/>
    </location>
</feature>
<gene>
    <name evidence="5" type="ORF">PPRIM_AZ9-3.1.T0090255</name>
</gene>
<keyword evidence="2" id="KW-0106">Calcium</keyword>
<dbReference type="CDD" id="cd00051">
    <property type="entry name" value="EFh"/>
    <property type="match status" value="2"/>
</dbReference>
<dbReference type="GO" id="GO:0005509">
    <property type="term" value="F:calcium ion binding"/>
    <property type="evidence" value="ECO:0007669"/>
    <property type="project" value="InterPro"/>
</dbReference>
<feature type="domain" description="EF-hand" evidence="4">
    <location>
        <begin position="49"/>
        <end position="84"/>
    </location>
</feature>
<dbReference type="FunFam" id="1.10.238.10:FF:000001">
    <property type="entry name" value="Calmodulin 1"/>
    <property type="match status" value="1"/>
</dbReference>